<evidence type="ECO:0000313" key="1">
    <source>
        <dbReference type="EMBL" id="HIV00915.1"/>
    </source>
</evidence>
<comment type="caution">
    <text evidence="1">The sequence shown here is derived from an EMBL/GenBank/DDBJ whole genome shotgun (WGS) entry which is preliminary data.</text>
</comment>
<proteinExistence type="predicted"/>
<accession>A0A9D1ND90</accession>
<evidence type="ECO:0000313" key="2">
    <source>
        <dbReference type="Proteomes" id="UP000886891"/>
    </source>
</evidence>
<protein>
    <submittedName>
        <fullName evidence="1">Uncharacterized protein</fullName>
    </submittedName>
</protein>
<dbReference type="Proteomes" id="UP000886891">
    <property type="component" value="Unassembled WGS sequence"/>
</dbReference>
<organism evidence="1 2">
    <name type="scientific">Candidatus Stercoripulliclostridium merdipullorum</name>
    <dbReference type="NCBI Taxonomy" id="2840952"/>
    <lineage>
        <taxon>Bacteria</taxon>
        <taxon>Bacillati</taxon>
        <taxon>Bacillota</taxon>
        <taxon>Clostridia</taxon>
        <taxon>Eubacteriales</taxon>
        <taxon>Candidatus Stercoripulliclostridium</taxon>
    </lineage>
</organism>
<sequence>MDQNFMNLMPLLMSMTGGNQGNPANLFQAFGGGKPSGNATPDLGALLKNFGGAKKGGMDPMLLMGLMQMMTANRPQPAPAPPPLGQGFVPIGDLLGSEERGILRTLIEHNRTRSDRR</sequence>
<gene>
    <name evidence="1" type="ORF">IAB14_07380</name>
</gene>
<dbReference type="EMBL" id="DVOH01000058">
    <property type="protein sequence ID" value="HIV00915.1"/>
    <property type="molecule type" value="Genomic_DNA"/>
</dbReference>
<reference evidence="1" key="1">
    <citation type="submission" date="2020-10" db="EMBL/GenBank/DDBJ databases">
        <authorList>
            <person name="Gilroy R."/>
        </authorList>
    </citation>
    <scope>NUCLEOTIDE SEQUENCE</scope>
    <source>
        <strain evidence="1">23406</strain>
    </source>
</reference>
<name>A0A9D1ND90_9FIRM</name>
<reference evidence="1" key="2">
    <citation type="journal article" date="2021" name="PeerJ">
        <title>Extensive microbial diversity within the chicken gut microbiome revealed by metagenomics and culture.</title>
        <authorList>
            <person name="Gilroy R."/>
            <person name="Ravi A."/>
            <person name="Getino M."/>
            <person name="Pursley I."/>
            <person name="Horton D.L."/>
            <person name="Alikhan N.F."/>
            <person name="Baker D."/>
            <person name="Gharbi K."/>
            <person name="Hall N."/>
            <person name="Watson M."/>
            <person name="Adriaenssens E.M."/>
            <person name="Foster-Nyarko E."/>
            <person name="Jarju S."/>
            <person name="Secka A."/>
            <person name="Antonio M."/>
            <person name="Oren A."/>
            <person name="Chaudhuri R.R."/>
            <person name="La Ragione R."/>
            <person name="Hildebrand F."/>
            <person name="Pallen M.J."/>
        </authorList>
    </citation>
    <scope>NUCLEOTIDE SEQUENCE</scope>
    <source>
        <strain evidence="1">23406</strain>
    </source>
</reference>
<dbReference type="AlphaFoldDB" id="A0A9D1ND90"/>